<feature type="compositionally biased region" description="Polar residues" evidence="1">
    <location>
        <begin position="175"/>
        <end position="200"/>
    </location>
</feature>
<name>A0AAW0GV07_9APHY</name>
<evidence type="ECO:0000313" key="3">
    <source>
        <dbReference type="EMBL" id="KAK7696637.1"/>
    </source>
</evidence>
<evidence type="ECO:0000313" key="4">
    <source>
        <dbReference type="Proteomes" id="UP001385951"/>
    </source>
</evidence>
<feature type="region of interest" description="Disordered" evidence="1">
    <location>
        <begin position="128"/>
        <end position="243"/>
    </location>
</feature>
<evidence type="ECO:0000256" key="1">
    <source>
        <dbReference type="SAM" id="MobiDB-lite"/>
    </source>
</evidence>
<dbReference type="AlphaFoldDB" id="A0AAW0GV07"/>
<dbReference type="InterPro" id="IPR055264">
    <property type="entry name" value="BOD1/SHG1_dom"/>
</dbReference>
<proteinExistence type="predicted"/>
<dbReference type="Pfam" id="PF05205">
    <property type="entry name" value="COMPASS-Shg1"/>
    <property type="match status" value="1"/>
</dbReference>
<sequence>MRISEPNELVEEFKKSGEFDRLRRQMLLQFQSGNSLHPLLGEIETIVKRQFLSEQSLHYMSEAVASRELMGEVARSTIIERAVADVTTLRDPEFTSCLNKEISDLLLENRHPGTSTKAITTGSAARYLDKTLPRNDSQTEEVVEDHEMRSKRRQLPHDDQPDSEEPNPNHPGAESTVQQEEGSQPGSNEEQHASEMQTADSIPIISSPRHSPIPSEVPPSVLEATETLQDVPRVEEEPTETNE</sequence>
<reference evidence="3 4" key="1">
    <citation type="submission" date="2022-09" db="EMBL/GenBank/DDBJ databases">
        <authorList>
            <person name="Palmer J.M."/>
        </authorList>
    </citation>
    <scope>NUCLEOTIDE SEQUENCE [LARGE SCALE GENOMIC DNA]</scope>
    <source>
        <strain evidence="3 4">DSM 7382</strain>
    </source>
</reference>
<keyword evidence="4" id="KW-1185">Reference proteome</keyword>
<accession>A0AAW0GV07</accession>
<evidence type="ECO:0000259" key="2">
    <source>
        <dbReference type="Pfam" id="PF05205"/>
    </source>
</evidence>
<protein>
    <recommendedName>
        <fullName evidence="2">BOD1/SHG1 domain-containing protein</fullName>
    </recommendedName>
</protein>
<gene>
    <name evidence="3" type="ORF">QCA50_001295</name>
</gene>
<feature type="compositionally biased region" description="Low complexity" evidence="1">
    <location>
        <begin position="201"/>
        <end position="214"/>
    </location>
</feature>
<organism evidence="3 4">
    <name type="scientific">Cerrena zonata</name>
    <dbReference type="NCBI Taxonomy" id="2478898"/>
    <lineage>
        <taxon>Eukaryota</taxon>
        <taxon>Fungi</taxon>
        <taxon>Dikarya</taxon>
        <taxon>Basidiomycota</taxon>
        <taxon>Agaricomycotina</taxon>
        <taxon>Agaricomycetes</taxon>
        <taxon>Polyporales</taxon>
        <taxon>Cerrenaceae</taxon>
        <taxon>Cerrena</taxon>
    </lineage>
</organism>
<comment type="caution">
    <text evidence="3">The sequence shown here is derived from an EMBL/GenBank/DDBJ whole genome shotgun (WGS) entry which is preliminary data.</text>
</comment>
<dbReference type="EMBL" id="JASBNA010000001">
    <property type="protein sequence ID" value="KAK7696637.1"/>
    <property type="molecule type" value="Genomic_DNA"/>
</dbReference>
<dbReference type="Proteomes" id="UP001385951">
    <property type="component" value="Unassembled WGS sequence"/>
</dbReference>
<feature type="domain" description="BOD1/SHG1" evidence="2">
    <location>
        <begin position="8"/>
        <end position="93"/>
    </location>
</feature>